<sequence length="441" mass="48981">MNIQLTSEQVLAMAPDSSSASAGKKLSQHKHWQGLGQSPEALWGECQGSALYRVSVDLSSLVAQCSCPSRKFPCKHSLALLLLANTSPTLFGEASAPEWVTEWLARRAASNKRKEGKEPKEGQSSAPSTSQIKTAEKRLTQVNAGIEKLNLWLDDLVRNGLGSLETRPATFWEHQAAQMIDAQAPGLATRVRALSTLPNASPDWPHRLLTQIGRLALLTEAYQHLGELEAPLQDDIRMLIGWNLKEDEVLARGEHVTDEWLVLGQIVEESDRKRTQKTWLYGTTSQRSAVIFQFAIGGSTFTEFYPTGIRQQAELVYWPGAASQRALFVHRTGDVTPIQQALPGQACIEDFLTTVANSLAQNPWRDAALCLLTSVVPVYDTVQQRWFIRDQQARALPLLQQDHWYLLAISGGLPIDFVGEWNGEALRPLGLFADRIYHTLL</sequence>
<organism evidence="4 5">
    <name type="scientific">Tengunoibacter tsumagoiensis</name>
    <dbReference type="NCBI Taxonomy" id="2014871"/>
    <lineage>
        <taxon>Bacteria</taxon>
        <taxon>Bacillati</taxon>
        <taxon>Chloroflexota</taxon>
        <taxon>Ktedonobacteria</taxon>
        <taxon>Ktedonobacterales</taxon>
        <taxon>Dictyobacteraceae</taxon>
        <taxon>Tengunoibacter</taxon>
    </lineage>
</organism>
<comment type="caution">
    <text evidence="4">The sequence shown here is derived from an EMBL/GenBank/DDBJ whole genome shotgun (WGS) entry which is preliminary data.</text>
</comment>
<dbReference type="Pfam" id="PF04434">
    <property type="entry name" value="SWIM"/>
    <property type="match status" value="1"/>
</dbReference>
<feature type="compositionally biased region" description="Basic and acidic residues" evidence="2">
    <location>
        <begin position="112"/>
        <end position="121"/>
    </location>
</feature>
<feature type="compositionally biased region" description="Polar residues" evidence="2">
    <location>
        <begin position="122"/>
        <end position="133"/>
    </location>
</feature>
<keyword evidence="5" id="KW-1185">Reference proteome</keyword>
<evidence type="ECO:0000256" key="2">
    <source>
        <dbReference type="SAM" id="MobiDB-lite"/>
    </source>
</evidence>
<keyword evidence="1" id="KW-0862">Zinc</keyword>
<evidence type="ECO:0000256" key="1">
    <source>
        <dbReference type="PROSITE-ProRule" id="PRU00325"/>
    </source>
</evidence>
<accession>A0A401ZZJ2</accession>
<reference evidence="5" key="1">
    <citation type="submission" date="2018-12" db="EMBL/GenBank/DDBJ databases">
        <title>Tengunoibacter tsumagoiensis gen. nov., sp. nov., Dictyobacter kobayashii sp. nov., D. alpinus sp. nov., and D. joshuensis sp. nov. and description of Dictyobacteraceae fam. nov. within the order Ktedonobacterales isolated from Tengu-no-mugimeshi.</title>
        <authorList>
            <person name="Wang C.M."/>
            <person name="Zheng Y."/>
            <person name="Sakai Y."/>
            <person name="Toyoda A."/>
            <person name="Minakuchi Y."/>
            <person name="Abe K."/>
            <person name="Yokota A."/>
            <person name="Yabe S."/>
        </authorList>
    </citation>
    <scope>NUCLEOTIDE SEQUENCE [LARGE SCALE GENOMIC DNA]</scope>
    <source>
        <strain evidence="5">Uno3</strain>
    </source>
</reference>
<dbReference type="InterPro" id="IPR007527">
    <property type="entry name" value="Znf_SWIM"/>
</dbReference>
<dbReference type="Proteomes" id="UP000287352">
    <property type="component" value="Unassembled WGS sequence"/>
</dbReference>
<dbReference type="PROSITE" id="PS50966">
    <property type="entry name" value="ZF_SWIM"/>
    <property type="match status" value="1"/>
</dbReference>
<dbReference type="AlphaFoldDB" id="A0A401ZZJ2"/>
<dbReference type="RefSeq" id="WP_126579923.1">
    <property type="nucleotide sequence ID" value="NZ_BIFR01000001.1"/>
</dbReference>
<dbReference type="OrthoDB" id="9816340at2"/>
<name>A0A401ZZJ2_9CHLR</name>
<feature type="region of interest" description="Disordered" evidence="2">
    <location>
        <begin position="110"/>
        <end position="134"/>
    </location>
</feature>
<feature type="domain" description="SWIM-type" evidence="3">
    <location>
        <begin position="52"/>
        <end position="85"/>
    </location>
</feature>
<evidence type="ECO:0000313" key="5">
    <source>
        <dbReference type="Proteomes" id="UP000287352"/>
    </source>
</evidence>
<proteinExistence type="predicted"/>
<dbReference type="EMBL" id="BIFR01000001">
    <property type="protein sequence ID" value="GCE12287.1"/>
    <property type="molecule type" value="Genomic_DNA"/>
</dbReference>
<dbReference type="GO" id="GO:0008270">
    <property type="term" value="F:zinc ion binding"/>
    <property type="evidence" value="ECO:0007669"/>
    <property type="project" value="UniProtKB-KW"/>
</dbReference>
<gene>
    <name evidence="4" type="ORF">KTT_21460</name>
</gene>
<evidence type="ECO:0000259" key="3">
    <source>
        <dbReference type="PROSITE" id="PS50966"/>
    </source>
</evidence>
<evidence type="ECO:0000313" key="4">
    <source>
        <dbReference type="EMBL" id="GCE12287.1"/>
    </source>
</evidence>
<protein>
    <recommendedName>
        <fullName evidence="3">SWIM-type domain-containing protein</fullName>
    </recommendedName>
</protein>
<keyword evidence="1" id="KW-0863">Zinc-finger</keyword>
<keyword evidence="1" id="KW-0479">Metal-binding</keyword>